<keyword evidence="1" id="KW-0805">Transcription regulation</keyword>
<dbReference type="Proteomes" id="UP000602198">
    <property type="component" value="Unassembled WGS sequence"/>
</dbReference>
<dbReference type="PANTHER" id="PTHR30055:SF238">
    <property type="entry name" value="MYCOFACTOCIN BIOSYNTHESIS TRANSCRIPTIONAL REGULATOR MFTR-RELATED"/>
    <property type="match status" value="1"/>
</dbReference>
<dbReference type="EMBL" id="JAERRJ010000004">
    <property type="protein sequence ID" value="MBL1075347.1"/>
    <property type="molecule type" value="Genomic_DNA"/>
</dbReference>
<dbReference type="PANTHER" id="PTHR30055">
    <property type="entry name" value="HTH-TYPE TRANSCRIPTIONAL REGULATOR RUTR"/>
    <property type="match status" value="1"/>
</dbReference>
<dbReference type="PROSITE" id="PS50977">
    <property type="entry name" value="HTH_TETR_2"/>
    <property type="match status" value="1"/>
</dbReference>
<keyword evidence="7" id="KW-1185">Reference proteome</keyword>
<dbReference type="InterPro" id="IPR001647">
    <property type="entry name" value="HTH_TetR"/>
</dbReference>
<reference evidence="6 7" key="1">
    <citation type="submission" date="2021-01" db="EMBL/GenBank/DDBJ databases">
        <title>WGS of actinomycetes isolated from Thailand.</title>
        <authorList>
            <person name="Thawai C."/>
        </authorList>
    </citation>
    <scope>NUCLEOTIDE SEQUENCE [LARGE SCALE GENOMIC DNA]</scope>
    <source>
        <strain evidence="6 7">LPG 2</strain>
    </source>
</reference>
<protein>
    <submittedName>
        <fullName evidence="6">TetR/AcrR family transcriptional regulator</fullName>
    </submittedName>
</protein>
<name>A0ABS1M3V5_9NOCA</name>
<dbReference type="InterPro" id="IPR050109">
    <property type="entry name" value="HTH-type_TetR-like_transc_reg"/>
</dbReference>
<keyword evidence="2 4" id="KW-0238">DNA-binding</keyword>
<feature type="DNA-binding region" description="H-T-H motif" evidence="4">
    <location>
        <begin position="39"/>
        <end position="58"/>
    </location>
</feature>
<keyword evidence="3" id="KW-0804">Transcription</keyword>
<evidence type="ECO:0000256" key="3">
    <source>
        <dbReference type="ARBA" id="ARBA00023163"/>
    </source>
</evidence>
<accession>A0ABS1M3V5</accession>
<dbReference type="RefSeq" id="WP_201947219.1">
    <property type="nucleotide sequence ID" value="NZ_JAERRJ010000004.1"/>
</dbReference>
<feature type="domain" description="HTH tetR-type" evidence="5">
    <location>
        <begin position="16"/>
        <end position="76"/>
    </location>
</feature>
<evidence type="ECO:0000256" key="2">
    <source>
        <dbReference type="ARBA" id="ARBA00023125"/>
    </source>
</evidence>
<evidence type="ECO:0000256" key="1">
    <source>
        <dbReference type="ARBA" id="ARBA00023015"/>
    </source>
</evidence>
<evidence type="ECO:0000256" key="4">
    <source>
        <dbReference type="PROSITE-ProRule" id="PRU00335"/>
    </source>
</evidence>
<dbReference type="SUPFAM" id="SSF46689">
    <property type="entry name" value="Homeodomain-like"/>
    <property type="match status" value="1"/>
</dbReference>
<proteinExistence type="predicted"/>
<evidence type="ECO:0000313" key="6">
    <source>
        <dbReference type="EMBL" id="MBL1075347.1"/>
    </source>
</evidence>
<evidence type="ECO:0000313" key="7">
    <source>
        <dbReference type="Proteomes" id="UP000602198"/>
    </source>
</evidence>
<dbReference type="PRINTS" id="PR00455">
    <property type="entry name" value="HTHTETR"/>
</dbReference>
<evidence type="ECO:0000259" key="5">
    <source>
        <dbReference type="PROSITE" id="PS50977"/>
    </source>
</evidence>
<comment type="caution">
    <text evidence="6">The sequence shown here is derived from an EMBL/GenBank/DDBJ whole genome shotgun (WGS) entry which is preliminary data.</text>
</comment>
<sequence length="185" mass="19853">MPDQRVDWLAGGDRRALAVTRIESAATALFLEHGIDRVSVDDVAARAGCSRATLYRHVGGKPELIRLVMTRAAATVADRVAATVAPLEGSRRGVEAILATLTAIRSDPTLSQWLGSARARTTGEYLATAPELRGIATTLTGIAPDDEAAQWIMRTVLSLLIWPLPDAAAERHLVERFTASVFVRG</sequence>
<gene>
    <name evidence="6" type="ORF">JK358_13180</name>
</gene>
<organism evidence="6 7">
    <name type="scientific">Nocardia acididurans</name>
    <dbReference type="NCBI Taxonomy" id="2802282"/>
    <lineage>
        <taxon>Bacteria</taxon>
        <taxon>Bacillati</taxon>
        <taxon>Actinomycetota</taxon>
        <taxon>Actinomycetes</taxon>
        <taxon>Mycobacteriales</taxon>
        <taxon>Nocardiaceae</taxon>
        <taxon>Nocardia</taxon>
    </lineage>
</organism>
<dbReference type="Gene3D" id="1.10.357.10">
    <property type="entry name" value="Tetracycline Repressor, domain 2"/>
    <property type="match status" value="1"/>
</dbReference>
<dbReference type="Pfam" id="PF00440">
    <property type="entry name" value="TetR_N"/>
    <property type="match status" value="1"/>
</dbReference>
<dbReference type="InterPro" id="IPR009057">
    <property type="entry name" value="Homeodomain-like_sf"/>
</dbReference>